<reference evidence="2 3" key="1">
    <citation type="submission" date="2024-01" db="EMBL/GenBank/DDBJ databases">
        <title>The genomes of 5 underutilized Papilionoideae crops provide insights into root nodulation and disease resistanc.</title>
        <authorList>
            <person name="Jiang F."/>
        </authorList>
    </citation>
    <scope>NUCLEOTIDE SEQUENCE [LARGE SCALE GENOMIC DNA]</scope>
    <source>
        <strain evidence="2">DUOXIRENSHENG_FW03</strain>
        <tissue evidence="2">Leaves</tissue>
    </source>
</reference>
<feature type="compositionally biased region" description="Polar residues" evidence="1">
    <location>
        <begin position="170"/>
        <end position="180"/>
    </location>
</feature>
<comment type="caution">
    <text evidence="2">The sequence shown here is derived from an EMBL/GenBank/DDBJ whole genome shotgun (WGS) entry which is preliminary data.</text>
</comment>
<proteinExistence type="predicted"/>
<sequence length="193" mass="21129">MLGQAPGKYRLAPSSISAGILLSRGWGPGANYSLLSCPNPRPLRLVRSIVLREVKRVVARFGLAWSGRDSHRDAIREYLSMLASVGGLSYDSPAAASYRPSRLILIWLYLYVASHERFQRPSLDKKQNAPSPTALSSAGDFHEMKTGGIVVCSTLVALVYIPEYSYGRSVTQPTQKSKGLTPSRLENDPYGMA</sequence>
<accession>A0AAN9N459</accession>
<dbReference type="AlphaFoldDB" id="A0AAN9N459"/>
<evidence type="ECO:0000256" key="1">
    <source>
        <dbReference type="SAM" id="MobiDB-lite"/>
    </source>
</evidence>
<protein>
    <submittedName>
        <fullName evidence="2">Uncharacterized protein</fullName>
    </submittedName>
</protein>
<feature type="region of interest" description="Disordered" evidence="1">
    <location>
        <begin position="170"/>
        <end position="193"/>
    </location>
</feature>
<gene>
    <name evidence="2" type="ORF">VNO78_39897</name>
</gene>
<organism evidence="2 3">
    <name type="scientific">Psophocarpus tetragonolobus</name>
    <name type="common">Winged bean</name>
    <name type="synonym">Dolichos tetragonolobus</name>
    <dbReference type="NCBI Taxonomy" id="3891"/>
    <lineage>
        <taxon>Eukaryota</taxon>
        <taxon>Viridiplantae</taxon>
        <taxon>Streptophyta</taxon>
        <taxon>Embryophyta</taxon>
        <taxon>Tracheophyta</taxon>
        <taxon>Spermatophyta</taxon>
        <taxon>Magnoliopsida</taxon>
        <taxon>eudicotyledons</taxon>
        <taxon>Gunneridae</taxon>
        <taxon>Pentapetalae</taxon>
        <taxon>rosids</taxon>
        <taxon>fabids</taxon>
        <taxon>Fabales</taxon>
        <taxon>Fabaceae</taxon>
        <taxon>Papilionoideae</taxon>
        <taxon>50 kb inversion clade</taxon>
        <taxon>NPAAA clade</taxon>
        <taxon>indigoferoid/millettioid clade</taxon>
        <taxon>Phaseoleae</taxon>
        <taxon>Psophocarpus</taxon>
    </lineage>
</organism>
<evidence type="ECO:0000313" key="3">
    <source>
        <dbReference type="Proteomes" id="UP001386955"/>
    </source>
</evidence>
<dbReference type="Proteomes" id="UP001386955">
    <property type="component" value="Unassembled WGS sequence"/>
</dbReference>
<dbReference type="EMBL" id="JAYMYS010000343">
    <property type="protein sequence ID" value="KAK7365336.1"/>
    <property type="molecule type" value="Genomic_DNA"/>
</dbReference>
<name>A0AAN9N459_PSOTE</name>
<keyword evidence="3" id="KW-1185">Reference proteome</keyword>
<evidence type="ECO:0000313" key="2">
    <source>
        <dbReference type="EMBL" id="KAK7365336.1"/>
    </source>
</evidence>